<dbReference type="Pfam" id="PF04883">
    <property type="entry name" value="HK97-gp10_like"/>
    <property type="match status" value="1"/>
</dbReference>
<dbReference type="InterPro" id="IPR010064">
    <property type="entry name" value="HK97-gp10_tail"/>
</dbReference>
<organism evidence="1">
    <name type="scientific">Siphoviridae sp. ctqzz19</name>
    <dbReference type="NCBI Taxonomy" id="2825682"/>
    <lineage>
        <taxon>Viruses</taxon>
        <taxon>Duplodnaviria</taxon>
        <taxon>Heunggongvirae</taxon>
        <taxon>Uroviricota</taxon>
        <taxon>Caudoviricetes</taxon>
    </lineage>
</organism>
<reference evidence="1" key="1">
    <citation type="journal article" date="2021" name="Proc. Natl. Acad. Sci. U.S.A.">
        <title>A Catalog of Tens of Thousands of Viruses from Human Metagenomes Reveals Hidden Associations with Chronic Diseases.</title>
        <authorList>
            <person name="Tisza M.J."/>
            <person name="Buck C.B."/>
        </authorList>
    </citation>
    <scope>NUCLEOTIDE SEQUENCE</scope>
    <source>
        <strain evidence="1">Ctqzz19</strain>
    </source>
</reference>
<protein>
    <submittedName>
        <fullName evidence="1">Putative tail component</fullName>
    </submittedName>
</protein>
<proteinExistence type="predicted"/>
<evidence type="ECO:0000313" key="1">
    <source>
        <dbReference type="EMBL" id="DAF88562.1"/>
    </source>
</evidence>
<dbReference type="EMBL" id="BK015988">
    <property type="protein sequence ID" value="DAF88562.1"/>
    <property type="molecule type" value="Genomic_DNA"/>
</dbReference>
<accession>A0A8S5U2A3</accession>
<name>A0A8S5U2A3_9CAUD</name>
<sequence>MKTVLKQSDIDVIIKCESHTDEVIAALGEAVGRAAKAIGMQAENYAKQNETRVDTGRLRNSITNYVESEKDIYIGTNVEYAPYHELGTSTGIQPLHFLKNAAEGHTEEYKEILESSLKNS</sequence>